<dbReference type="PROSITE" id="PS51178">
    <property type="entry name" value="PASTA"/>
    <property type="match status" value="1"/>
</dbReference>
<dbReference type="Gene3D" id="3.30.10.20">
    <property type="match status" value="2"/>
</dbReference>
<dbReference type="EMBL" id="MEIA01000475">
    <property type="protein sequence ID" value="OJF10554.1"/>
    <property type="molecule type" value="Genomic_DNA"/>
</dbReference>
<comment type="caution">
    <text evidence="2">The sequence shown here is derived from an EMBL/GenBank/DDBJ whole genome shotgun (WGS) entry which is preliminary data.</text>
</comment>
<dbReference type="CDD" id="cd06577">
    <property type="entry name" value="PASTA_pknB"/>
    <property type="match status" value="2"/>
</dbReference>
<accession>A0A1K0FZR5</accession>
<evidence type="ECO:0000259" key="1">
    <source>
        <dbReference type="PROSITE" id="PS51178"/>
    </source>
</evidence>
<feature type="domain" description="PASTA" evidence="1">
    <location>
        <begin position="1"/>
        <end position="66"/>
    </location>
</feature>
<organism evidence="2 3">
    <name type="scientific">Couchioplanes caeruleus subsp. caeruleus</name>
    <dbReference type="NCBI Taxonomy" id="56427"/>
    <lineage>
        <taxon>Bacteria</taxon>
        <taxon>Bacillati</taxon>
        <taxon>Actinomycetota</taxon>
        <taxon>Actinomycetes</taxon>
        <taxon>Micromonosporales</taxon>
        <taxon>Micromonosporaceae</taxon>
        <taxon>Couchioplanes</taxon>
    </lineage>
</organism>
<dbReference type="Proteomes" id="UP000182486">
    <property type="component" value="Unassembled WGS sequence"/>
</dbReference>
<keyword evidence="3" id="KW-1185">Reference proteome</keyword>
<dbReference type="RefSeq" id="WP_084557516.1">
    <property type="nucleotide sequence ID" value="NZ_MEIA01000475.1"/>
</dbReference>
<reference evidence="2 3" key="1">
    <citation type="submission" date="2016-09" db="EMBL/GenBank/DDBJ databases">
        <title>Couchioplanes caeruleus draft genome sequence.</title>
        <authorList>
            <person name="Sheehan J."/>
            <person name="Caffrey P."/>
        </authorList>
    </citation>
    <scope>NUCLEOTIDE SEQUENCE [LARGE SCALE GENOMIC DNA]</scope>
    <source>
        <strain evidence="2 3">DSM 43634</strain>
    </source>
</reference>
<gene>
    <name evidence="2" type="ORF">BG844_31570</name>
</gene>
<dbReference type="InterPro" id="IPR005543">
    <property type="entry name" value="PASTA_dom"/>
</dbReference>
<protein>
    <recommendedName>
        <fullName evidence="1">PASTA domain-containing protein</fullName>
    </recommendedName>
</protein>
<name>A0A1K0FZR5_9ACTN</name>
<sequence length="173" mass="18118">MVAVPDLVGDTMDTVQAQLKAVGLSANAATPIGVSDWTSDAVVLSTTPAAGARASSGSTAKILEATKAEVSFFAKPMPDLIGVRWDDVASGDLEAAYFYLDASWRKPKAGEEAGTIVAQQPKAGTTLRMSQPLQVTVADLAPVDSKDGAVGAVPEVNVPDLCRRTKWCWLKTQ</sequence>
<evidence type="ECO:0000313" key="2">
    <source>
        <dbReference type="EMBL" id="OJF10554.1"/>
    </source>
</evidence>
<dbReference type="Pfam" id="PF03793">
    <property type="entry name" value="PASTA"/>
    <property type="match status" value="1"/>
</dbReference>
<proteinExistence type="predicted"/>
<dbReference type="AlphaFoldDB" id="A0A1K0FZR5"/>
<evidence type="ECO:0000313" key="3">
    <source>
        <dbReference type="Proteomes" id="UP000182486"/>
    </source>
</evidence>